<keyword evidence="2 19" id="KW-0285">Flavoprotein</keyword>
<evidence type="ECO:0000256" key="5">
    <source>
        <dbReference type="ARBA" id="ARBA00022694"/>
    </source>
</evidence>
<evidence type="ECO:0000259" key="21">
    <source>
        <dbReference type="PROSITE" id="PS50103"/>
    </source>
</evidence>
<protein>
    <recommendedName>
        <fullName evidence="19">tRNA-dihydrouridine(47) synthase [NAD(P)(+)]</fullName>
        <ecNumber evidence="19">1.3.1.-</ecNumber>
    </recommendedName>
    <alternativeName>
        <fullName evidence="19">tRNA-dihydrouridine synthase 3</fullName>
    </alternativeName>
</protein>
<gene>
    <name evidence="22" type="ORF">TCAL_02609</name>
</gene>
<dbReference type="PANTHER" id="PTHR45846">
    <property type="entry name" value="TRNA-DIHYDROURIDINE(47) SYNTHASE [NAD(P)(+)]-LIKE"/>
    <property type="match status" value="1"/>
</dbReference>
<dbReference type="GO" id="GO:0008270">
    <property type="term" value="F:zinc ion binding"/>
    <property type="evidence" value="ECO:0007669"/>
    <property type="project" value="UniProtKB-KW"/>
</dbReference>
<comment type="caution">
    <text evidence="22">The sequence shown here is derived from an EMBL/GenBank/DDBJ whole genome shotgun (WGS) entry which is preliminary data.</text>
</comment>
<keyword evidence="9 18" id="KW-0862">Zinc</keyword>
<name>A0A553NCW4_TIGCA</name>
<evidence type="ECO:0000256" key="9">
    <source>
        <dbReference type="ARBA" id="ARBA00022833"/>
    </source>
</evidence>
<evidence type="ECO:0000256" key="8">
    <source>
        <dbReference type="ARBA" id="ARBA00022771"/>
    </source>
</evidence>
<evidence type="ECO:0000256" key="14">
    <source>
        <dbReference type="ARBA" id="ARBA00048266"/>
    </source>
</evidence>
<dbReference type="EMBL" id="VCGU01000458">
    <property type="protein sequence ID" value="TRY63255.1"/>
    <property type="molecule type" value="Genomic_DNA"/>
</dbReference>
<proteinExistence type="inferred from homology"/>
<dbReference type="EC" id="1.3.1.-" evidence="19"/>
<reference evidence="22 23" key="1">
    <citation type="journal article" date="2018" name="Nat. Ecol. Evol.">
        <title>Genomic signatures of mitonuclear coevolution across populations of Tigriopus californicus.</title>
        <authorList>
            <person name="Barreto F.S."/>
            <person name="Watson E.T."/>
            <person name="Lima T.G."/>
            <person name="Willett C.S."/>
            <person name="Edmands S."/>
            <person name="Li W."/>
            <person name="Burton R.S."/>
        </authorList>
    </citation>
    <scope>NUCLEOTIDE SEQUENCE [LARGE SCALE GENOMIC DNA]</scope>
    <source>
        <strain evidence="22 23">San Diego</strain>
    </source>
</reference>
<comment type="similarity">
    <text evidence="19">Belongs to the dus family. Dus3 subfamily.</text>
</comment>
<dbReference type="InterPro" id="IPR018517">
    <property type="entry name" value="tRNA_hU_synthase_CS"/>
</dbReference>
<feature type="compositionally biased region" description="Basic residues" evidence="20">
    <location>
        <begin position="61"/>
        <end position="70"/>
    </location>
</feature>
<dbReference type="GO" id="GO:0106414">
    <property type="term" value="F:mRNA dihydrouridine synthase activity"/>
    <property type="evidence" value="ECO:0007669"/>
    <property type="project" value="RHEA"/>
</dbReference>
<comment type="catalytic activity">
    <reaction evidence="16">
        <text>a 5,6-dihydrouridine in mRNA + NADP(+) = a uridine in mRNA + NADPH + H(+)</text>
        <dbReference type="Rhea" id="RHEA:69855"/>
        <dbReference type="Rhea" id="RHEA-COMP:14658"/>
        <dbReference type="Rhea" id="RHEA-COMP:17789"/>
        <dbReference type="ChEBI" id="CHEBI:15378"/>
        <dbReference type="ChEBI" id="CHEBI:57783"/>
        <dbReference type="ChEBI" id="CHEBI:58349"/>
        <dbReference type="ChEBI" id="CHEBI:65315"/>
        <dbReference type="ChEBI" id="CHEBI:74443"/>
    </reaction>
    <physiologicalReaction direction="right-to-left" evidence="16">
        <dbReference type="Rhea" id="RHEA:69857"/>
    </physiologicalReaction>
</comment>
<evidence type="ECO:0000256" key="10">
    <source>
        <dbReference type="ARBA" id="ARBA00022857"/>
    </source>
</evidence>
<keyword evidence="7" id="KW-0677">Repeat</keyword>
<comment type="catalytic activity">
    <reaction evidence="15">
        <text>a 5,6-dihydrouridine in mRNA + NAD(+) = a uridine in mRNA + NADH + H(+)</text>
        <dbReference type="Rhea" id="RHEA:69851"/>
        <dbReference type="Rhea" id="RHEA-COMP:14658"/>
        <dbReference type="Rhea" id="RHEA-COMP:17789"/>
        <dbReference type="ChEBI" id="CHEBI:15378"/>
        <dbReference type="ChEBI" id="CHEBI:57540"/>
        <dbReference type="ChEBI" id="CHEBI:57945"/>
        <dbReference type="ChEBI" id="CHEBI:65315"/>
        <dbReference type="ChEBI" id="CHEBI:74443"/>
    </reaction>
    <physiologicalReaction direction="right-to-left" evidence="15">
        <dbReference type="Rhea" id="RHEA:69853"/>
    </physiologicalReaction>
</comment>
<accession>A0A553NCW4</accession>
<keyword evidence="6 18" id="KW-0479">Metal-binding</keyword>
<comment type="catalytic activity">
    <reaction evidence="17">
        <text>5,6-dihydrouridine(47) in tRNA + NADP(+) = uridine(47) in tRNA + NADPH + H(+)</text>
        <dbReference type="Rhea" id="RHEA:53360"/>
        <dbReference type="Rhea" id="RHEA-COMP:13539"/>
        <dbReference type="Rhea" id="RHEA-COMP:13540"/>
        <dbReference type="ChEBI" id="CHEBI:15378"/>
        <dbReference type="ChEBI" id="CHEBI:57783"/>
        <dbReference type="ChEBI" id="CHEBI:58349"/>
        <dbReference type="ChEBI" id="CHEBI:65315"/>
        <dbReference type="ChEBI" id="CHEBI:74443"/>
        <dbReference type="EC" id="1.3.1.89"/>
    </reaction>
    <physiologicalReaction direction="right-to-left" evidence="17">
        <dbReference type="Rhea" id="RHEA:53362"/>
    </physiologicalReaction>
</comment>
<evidence type="ECO:0000256" key="16">
    <source>
        <dbReference type="ARBA" id="ARBA00049447"/>
    </source>
</evidence>
<dbReference type="Pfam" id="PF01207">
    <property type="entry name" value="Dus"/>
    <property type="match status" value="1"/>
</dbReference>
<evidence type="ECO:0000313" key="23">
    <source>
        <dbReference type="Proteomes" id="UP000318571"/>
    </source>
</evidence>
<evidence type="ECO:0000256" key="3">
    <source>
        <dbReference type="ARBA" id="ARBA00022643"/>
    </source>
</evidence>
<evidence type="ECO:0000256" key="4">
    <source>
        <dbReference type="ARBA" id="ARBA00022664"/>
    </source>
</evidence>
<keyword evidence="5 19" id="KW-0819">tRNA processing</keyword>
<dbReference type="GO" id="GO:0102265">
    <property type="term" value="F:tRNA-dihydrouridine47 synthase activity"/>
    <property type="evidence" value="ECO:0007669"/>
    <property type="project" value="UniProtKB-EC"/>
</dbReference>
<evidence type="ECO:0000313" key="22">
    <source>
        <dbReference type="EMBL" id="TRY63255.1"/>
    </source>
</evidence>
<sequence length="588" mass="67488">MANDDDPPPVDMVINGDQVEVKINTTGEDVYIYPDYLLPNIKHEPQASNGNGASQNSTRGGKGRNKKRPPPLKFERSSRVCPILINVLPDQPWPQCDFPNCAYIHDVAKYLEGKLPDLEGPCPNFSQFGRCPRGVTCRFARQHIEVTEGQGVRAKEDKELIRKWEGIRIESNHLPKDLQTRLRKKDYDFKVCDKLVDDTFNARAERKEEVDNATEDPPSKKVKVEEGLTVAIPEKKKIDWTNKLYLAPLTTVGNLPFRRICKKFGADITCGEMAMGLPLLQGHQPEWALLQRHHTEDLFGIQLCGSSPQQMARVAHLVEEHVDCDFVDINLGCPIDLVYKKGWGSGLMGRKKPLEVMIRAMTQILTRPLTVKMRTGIYMDKKIAHTLIPAVRDWGAQMITLHGRSREQRYTKEADWEYIKECREAAQPMPLFGNGDVLSYEDYISRKTLSSTDGIMIARGALIRPWVFKEIKENRHWDISASERLDMIKDYVQYGLEHWGSDDKGLETTRRFLLEWLSFLHRYVPHGILEHPPQKINQRIPNYRGRNEMESLLSSPNCADWIKITEMFLGKVPDNFDFVPKHKANSYK</sequence>
<dbReference type="GO" id="GO:0003723">
    <property type="term" value="F:RNA binding"/>
    <property type="evidence" value="ECO:0007669"/>
    <property type="project" value="TreeGrafter"/>
</dbReference>
<comment type="cofactor">
    <cofactor evidence="1 19">
        <name>FMN</name>
        <dbReference type="ChEBI" id="CHEBI:58210"/>
    </cofactor>
</comment>
<evidence type="ECO:0000256" key="12">
    <source>
        <dbReference type="ARBA" id="ARBA00023027"/>
    </source>
</evidence>
<keyword evidence="8 18" id="KW-0863">Zinc-finger</keyword>
<keyword evidence="3 19" id="KW-0288">FMN</keyword>
<dbReference type="PROSITE" id="PS01136">
    <property type="entry name" value="UPF0034"/>
    <property type="match status" value="1"/>
</dbReference>
<dbReference type="STRING" id="6832.A0A553NCW4"/>
<evidence type="ECO:0000256" key="20">
    <source>
        <dbReference type="SAM" id="MobiDB-lite"/>
    </source>
</evidence>
<dbReference type="OMA" id="WSYIAEC"/>
<dbReference type="Gene3D" id="3.20.20.70">
    <property type="entry name" value="Aldolase class I"/>
    <property type="match status" value="1"/>
</dbReference>
<keyword evidence="23" id="KW-1185">Reference proteome</keyword>
<evidence type="ECO:0000256" key="7">
    <source>
        <dbReference type="ARBA" id="ARBA00022737"/>
    </source>
</evidence>
<evidence type="ECO:0000256" key="18">
    <source>
        <dbReference type="PROSITE-ProRule" id="PRU00723"/>
    </source>
</evidence>
<dbReference type="InterPro" id="IPR035587">
    <property type="entry name" value="DUS-like_FMN-bd"/>
</dbReference>
<dbReference type="GO" id="GO:0050660">
    <property type="term" value="F:flavin adenine dinucleotide binding"/>
    <property type="evidence" value="ECO:0007669"/>
    <property type="project" value="UniProtKB-UniRule"/>
</dbReference>
<dbReference type="Pfam" id="PF25585">
    <property type="entry name" value="zf-CCCH_DUS3L"/>
    <property type="match status" value="1"/>
</dbReference>
<dbReference type="Proteomes" id="UP000318571">
    <property type="component" value="Chromosome 10"/>
</dbReference>
<dbReference type="OrthoDB" id="259935at2759"/>
<evidence type="ECO:0000256" key="17">
    <source>
        <dbReference type="ARBA" id="ARBA00049513"/>
    </source>
</evidence>
<evidence type="ECO:0000256" key="1">
    <source>
        <dbReference type="ARBA" id="ARBA00001917"/>
    </source>
</evidence>
<dbReference type="PANTHER" id="PTHR45846:SF1">
    <property type="entry name" value="TRNA-DIHYDROURIDINE(47) SYNTHASE [NAD(P)(+)]-LIKE"/>
    <property type="match status" value="1"/>
</dbReference>
<evidence type="ECO:0000256" key="11">
    <source>
        <dbReference type="ARBA" id="ARBA00023002"/>
    </source>
</evidence>
<dbReference type="InterPro" id="IPR013785">
    <property type="entry name" value="Aldolase_TIM"/>
</dbReference>
<keyword evidence="10" id="KW-0521">NADP</keyword>
<dbReference type="FunFam" id="3.20.20.70:FF:000067">
    <property type="entry name" value="tRNA-dihydrouridine(47) synthase [NAD(P)(+)]"/>
    <property type="match status" value="1"/>
</dbReference>
<feature type="region of interest" description="Disordered" evidence="20">
    <location>
        <begin position="43"/>
        <end position="74"/>
    </location>
</feature>
<comment type="catalytic activity">
    <reaction evidence="14">
        <text>5,6-dihydrouridine(47) in tRNA + NAD(+) = uridine(47) in tRNA + NADH + H(+)</text>
        <dbReference type="Rhea" id="RHEA:53364"/>
        <dbReference type="Rhea" id="RHEA-COMP:13539"/>
        <dbReference type="Rhea" id="RHEA-COMP:13540"/>
        <dbReference type="ChEBI" id="CHEBI:15378"/>
        <dbReference type="ChEBI" id="CHEBI:57540"/>
        <dbReference type="ChEBI" id="CHEBI:57945"/>
        <dbReference type="ChEBI" id="CHEBI:65315"/>
        <dbReference type="ChEBI" id="CHEBI:74443"/>
        <dbReference type="EC" id="1.3.1.89"/>
    </reaction>
    <physiologicalReaction direction="right-to-left" evidence="14">
        <dbReference type="Rhea" id="RHEA:53366"/>
    </physiologicalReaction>
</comment>
<keyword evidence="4" id="KW-0507">mRNA processing</keyword>
<dbReference type="PROSITE" id="PS50103">
    <property type="entry name" value="ZF_C3H1"/>
    <property type="match status" value="1"/>
</dbReference>
<feature type="zinc finger region" description="C3H1-type" evidence="18">
    <location>
        <begin position="121"/>
        <end position="146"/>
    </location>
</feature>
<evidence type="ECO:0000256" key="19">
    <source>
        <dbReference type="RuleBase" id="RU291113"/>
    </source>
</evidence>
<evidence type="ECO:0000256" key="2">
    <source>
        <dbReference type="ARBA" id="ARBA00022630"/>
    </source>
</evidence>
<evidence type="ECO:0000256" key="13">
    <source>
        <dbReference type="ARBA" id="ARBA00045365"/>
    </source>
</evidence>
<dbReference type="CDD" id="cd02801">
    <property type="entry name" value="DUS_like_FMN"/>
    <property type="match status" value="1"/>
</dbReference>
<feature type="domain" description="C3H1-type" evidence="21">
    <location>
        <begin position="121"/>
        <end position="146"/>
    </location>
</feature>
<comment type="function">
    <text evidence="13">Catalyzes the synthesis of dihydrouridine, a modified base, in various RNAs, such as tRNAs, mRNAs and some long non-coding RNAs (lncRNAs). Mainly modifies the uridine in position 47 (U47) in the D-loop of most cytoplasmic tRNAs. Also able to mediate the formation of dihydrouridine in some mRNAs, thereby regulating their translation.</text>
</comment>
<dbReference type="AlphaFoldDB" id="A0A553NCW4"/>
<keyword evidence="12" id="KW-0520">NAD</keyword>
<dbReference type="InterPro" id="IPR000571">
    <property type="entry name" value="Znf_CCCH"/>
</dbReference>
<evidence type="ECO:0000256" key="6">
    <source>
        <dbReference type="ARBA" id="ARBA00022723"/>
    </source>
</evidence>
<organism evidence="22 23">
    <name type="scientific">Tigriopus californicus</name>
    <name type="common">Marine copepod</name>
    <dbReference type="NCBI Taxonomy" id="6832"/>
    <lineage>
        <taxon>Eukaryota</taxon>
        <taxon>Metazoa</taxon>
        <taxon>Ecdysozoa</taxon>
        <taxon>Arthropoda</taxon>
        <taxon>Crustacea</taxon>
        <taxon>Multicrustacea</taxon>
        <taxon>Hexanauplia</taxon>
        <taxon>Copepoda</taxon>
        <taxon>Harpacticoida</taxon>
        <taxon>Harpacticidae</taxon>
        <taxon>Tigriopus</taxon>
    </lineage>
</organism>
<dbReference type="SUPFAM" id="SSF51395">
    <property type="entry name" value="FMN-linked oxidoreductases"/>
    <property type="match status" value="1"/>
</dbReference>
<dbReference type="GO" id="GO:0006397">
    <property type="term" value="P:mRNA processing"/>
    <property type="evidence" value="ECO:0007669"/>
    <property type="project" value="UniProtKB-KW"/>
</dbReference>
<feature type="compositionally biased region" description="Polar residues" evidence="20">
    <location>
        <begin position="46"/>
        <end position="59"/>
    </location>
</feature>
<evidence type="ECO:0000256" key="15">
    <source>
        <dbReference type="ARBA" id="ARBA00048342"/>
    </source>
</evidence>
<keyword evidence="11 19" id="KW-0560">Oxidoreductase</keyword>